<accession>A0AAD6X6K0</accession>
<evidence type="ECO:0000256" key="1">
    <source>
        <dbReference type="SAM" id="Phobius"/>
    </source>
</evidence>
<protein>
    <recommendedName>
        <fullName evidence="2">DUF6533 domain-containing protein</fullName>
    </recommendedName>
</protein>
<feature type="transmembrane region" description="Helical" evidence="1">
    <location>
        <begin position="117"/>
        <end position="140"/>
    </location>
</feature>
<evidence type="ECO:0000313" key="3">
    <source>
        <dbReference type="EMBL" id="KAJ7034029.1"/>
    </source>
</evidence>
<gene>
    <name evidence="3" type="ORF">C8F04DRAFT_1102840</name>
</gene>
<dbReference type="Pfam" id="PF20151">
    <property type="entry name" value="DUF6533"/>
    <property type="match status" value="1"/>
</dbReference>
<feature type="transmembrane region" description="Helical" evidence="1">
    <location>
        <begin position="52"/>
        <end position="74"/>
    </location>
</feature>
<evidence type="ECO:0000313" key="4">
    <source>
        <dbReference type="Proteomes" id="UP001218188"/>
    </source>
</evidence>
<feature type="domain" description="DUF6533" evidence="2">
    <location>
        <begin position="18"/>
        <end position="63"/>
    </location>
</feature>
<feature type="transmembrane region" description="Helical" evidence="1">
    <location>
        <begin position="165"/>
        <end position="189"/>
    </location>
</feature>
<name>A0AAD6X6K0_9AGAR</name>
<keyword evidence="4" id="KW-1185">Reference proteome</keyword>
<dbReference type="EMBL" id="JARJCM010000060">
    <property type="protein sequence ID" value="KAJ7034029.1"/>
    <property type="molecule type" value="Genomic_DNA"/>
</dbReference>
<keyword evidence="1" id="KW-1133">Transmembrane helix</keyword>
<dbReference type="AlphaFoldDB" id="A0AAD6X6K0"/>
<keyword evidence="1" id="KW-0472">Membrane</keyword>
<organism evidence="3 4">
    <name type="scientific">Mycena alexandri</name>
    <dbReference type="NCBI Taxonomy" id="1745969"/>
    <lineage>
        <taxon>Eukaryota</taxon>
        <taxon>Fungi</taxon>
        <taxon>Dikarya</taxon>
        <taxon>Basidiomycota</taxon>
        <taxon>Agaricomycotina</taxon>
        <taxon>Agaricomycetes</taxon>
        <taxon>Agaricomycetidae</taxon>
        <taxon>Agaricales</taxon>
        <taxon>Marasmiineae</taxon>
        <taxon>Mycenaceae</taxon>
        <taxon>Mycena</taxon>
    </lineage>
</organism>
<sequence>MSDGLKFLQVINVAQTYIACTTSILIWDWLSCLPQEWRCIWKSKRGWSPVQILYCLVRYYTLVVLIVTDVWFFAKWSEASCARYVRILPGIAVPIDLSVELVLALRVYALYGCNKQVGAFLGVLIAGFLGVMIAVPILAFDYTRLPSWPGPCIVTGKPSIAGPKFIIAFYASPMTFDIIMTAMTVYKVLDHTRHGWSSSLMKRMLRDGLFYFFAITSLNLLNVIFFIQPNELIQAINAPMSIQISSVLCCRLILDLRSENEAKPAVRKYSNTRGRWVTEIIHEDFGPQDTIQFSARSPEAEEPESELSTQDGVVLHFEQEVHTDRKSEVTSPATDLLPL</sequence>
<feature type="transmembrane region" description="Helical" evidence="1">
    <location>
        <begin position="209"/>
        <end position="227"/>
    </location>
</feature>
<comment type="caution">
    <text evidence="3">The sequence shown here is derived from an EMBL/GenBank/DDBJ whole genome shotgun (WGS) entry which is preliminary data.</text>
</comment>
<proteinExistence type="predicted"/>
<dbReference type="InterPro" id="IPR045340">
    <property type="entry name" value="DUF6533"/>
</dbReference>
<feature type="transmembrane region" description="Helical" evidence="1">
    <location>
        <begin position="86"/>
        <end position="105"/>
    </location>
</feature>
<reference evidence="3" key="1">
    <citation type="submission" date="2023-03" db="EMBL/GenBank/DDBJ databases">
        <title>Massive genome expansion in bonnet fungi (Mycena s.s.) driven by repeated elements and novel gene families across ecological guilds.</title>
        <authorList>
            <consortium name="Lawrence Berkeley National Laboratory"/>
            <person name="Harder C.B."/>
            <person name="Miyauchi S."/>
            <person name="Viragh M."/>
            <person name="Kuo A."/>
            <person name="Thoen E."/>
            <person name="Andreopoulos B."/>
            <person name="Lu D."/>
            <person name="Skrede I."/>
            <person name="Drula E."/>
            <person name="Henrissat B."/>
            <person name="Morin E."/>
            <person name="Kohler A."/>
            <person name="Barry K."/>
            <person name="LaButti K."/>
            <person name="Morin E."/>
            <person name="Salamov A."/>
            <person name="Lipzen A."/>
            <person name="Mereny Z."/>
            <person name="Hegedus B."/>
            <person name="Baldrian P."/>
            <person name="Stursova M."/>
            <person name="Weitz H."/>
            <person name="Taylor A."/>
            <person name="Grigoriev I.V."/>
            <person name="Nagy L.G."/>
            <person name="Martin F."/>
            <person name="Kauserud H."/>
        </authorList>
    </citation>
    <scope>NUCLEOTIDE SEQUENCE</scope>
    <source>
        <strain evidence="3">CBHHK200</strain>
    </source>
</reference>
<evidence type="ECO:0000259" key="2">
    <source>
        <dbReference type="Pfam" id="PF20151"/>
    </source>
</evidence>
<dbReference type="Proteomes" id="UP001218188">
    <property type="component" value="Unassembled WGS sequence"/>
</dbReference>
<keyword evidence="1" id="KW-0812">Transmembrane</keyword>